<dbReference type="EMBL" id="BNAU01000005">
    <property type="protein sequence ID" value="GHF07166.1"/>
    <property type="molecule type" value="Genomic_DNA"/>
</dbReference>
<reference evidence="4" key="1">
    <citation type="journal article" date="2019" name="Int. J. Syst. Evol. Microbiol.">
        <title>The Global Catalogue of Microorganisms (GCM) 10K type strain sequencing project: providing services to taxonomists for standard genome sequencing and annotation.</title>
        <authorList>
            <consortium name="The Broad Institute Genomics Platform"/>
            <consortium name="The Broad Institute Genome Sequencing Center for Infectious Disease"/>
            <person name="Wu L."/>
            <person name="Ma J."/>
        </authorList>
    </citation>
    <scope>NUCLEOTIDE SEQUENCE [LARGE SCALE GENOMIC DNA]</scope>
    <source>
        <strain evidence="4">CGMCC 4.7677</strain>
    </source>
</reference>
<evidence type="ECO:0000256" key="2">
    <source>
        <dbReference type="SAM" id="Phobius"/>
    </source>
</evidence>
<feature type="region of interest" description="Disordered" evidence="1">
    <location>
        <begin position="70"/>
        <end position="90"/>
    </location>
</feature>
<gene>
    <name evidence="3" type="ORF">GCM10017786_45970</name>
</gene>
<dbReference type="RefSeq" id="WP_191246688.1">
    <property type="nucleotide sequence ID" value="NZ_BNAU01000005.1"/>
</dbReference>
<evidence type="ECO:0000256" key="1">
    <source>
        <dbReference type="SAM" id="MobiDB-lite"/>
    </source>
</evidence>
<keyword evidence="2" id="KW-0812">Transmembrane</keyword>
<name>A0ABQ3J7S0_9PSEU</name>
<evidence type="ECO:0008006" key="5">
    <source>
        <dbReference type="Google" id="ProtNLM"/>
    </source>
</evidence>
<accession>A0ABQ3J7S0</accession>
<proteinExistence type="predicted"/>
<keyword evidence="2" id="KW-0472">Membrane</keyword>
<dbReference type="Proteomes" id="UP000605897">
    <property type="component" value="Unassembled WGS sequence"/>
</dbReference>
<protein>
    <recommendedName>
        <fullName evidence="5">DUF4878 domain-containing protein</fullName>
    </recommendedName>
</protein>
<keyword evidence="2" id="KW-1133">Transmembrane helix</keyword>
<feature type="transmembrane region" description="Helical" evidence="2">
    <location>
        <begin position="9"/>
        <end position="30"/>
    </location>
</feature>
<evidence type="ECO:0000313" key="4">
    <source>
        <dbReference type="Proteomes" id="UP000605897"/>
    </source>
</evidence>
<evidence type="ECO:0000313" key="3">
    <source>
        <dbReference type="EMBL" id="GHF07166.1"/>
    </source>
</evidence>
<sequence>MSAPRRTKIVVASTGVVLVLAIGALLFVLLRTTEEDRVAEAVDRFVTAVDTEDQAGILDALCGAEAASLTGDDDFDPAYNGHTSGSPREREIAGVRIDGDVAAARLTRPGQPPTTLYLLRENGGWKVCAPAAERFAGA</sequence>
<organism evidence="3 4">
    <name type="scientific">Amycolatopsis deserti</name>
    <dbReference type="NCBI Taxonomy" id="185696"/>
    <lineage>
        <taxon>Bacteria</taxon>
        <taxon>Bacillati</taxon>
        <taxon>Actinomycetota</taxon>
        <taxon>Actinomycetes</taxon>
        <taxon>Pseudonocardiales</taxon>
        <taxon>Pseudonocardiaceae</taxon>
        <taxon>Amycolatopsis</taxon>
    </lineage>
</organism>
<comment type="caution">
    <text evidence="3">The sequence shown here is derived from an EMBL/GenBank/DDBJ whole genome shotgun (WGS) entry which is preliminary data.</text>
</comment>
<keyword evidence="4" id="KW-1185">Reference proteome</keyword>